<organism evidence="10 11">
    <name type="scientific">Sphaerotilus hippei</name>
    <dbReference type="NCBI Taxonomy" id="744406"/>
    <lineage>
        <taxon>Bacteria</taxon>
        <taxon>Pseudomonadati</taxon>
        <taxon>Pseudomonadota</taxon>
        <taxon>Betaproteobacteria</taxon>
        <taxon>Burkholderiales</taxon>
        <taxon>Sphaerotilaceae</taxon>
        <taxon>Sphaerotilus</taxon>
    </lineage>
</organism>
<evidence type="ECO:0000256" key="6">
    <source>
        <dbReference type="SAM" id="MobiDB-lite"/>
    </source>
</evidence>
<dbReference type="Proteomes" id="UP000247811">
    <property type="component" value="Unassembled WGS sequence"/>
</dbReference>
<comment type="similarity">
    <text evidence="3">Belongs to the methyl-accepting chemotaxis (MCP) protein family.</text>
</comment>
<keyword evidence="5" id="KW-0175">Coiled coil</keyword>
<evidence type="ECO:0000256" key="5">
    <source>
        <dbReference type="SAM" id="Coils"/>
    </source>
</evidence>
<sequence length="1019" mass="108698">MDGLFSPVNWLMERLRLGNKIALISVVLLVPLIALLVNLVMRHNTDRDYTVGELQATPVAHEVLDLVGVLQNHRGLQAMVDGGNANAEGLLRESHSELGKALATADAAIVRSGLDVGAVWGPLREDIARLENGRSTAKGSDAFGAHTALVRRIQEFTVLIAEKSGLLLDPEGATFMLMDIAFDRLGQYGESLAQVRGIAAGALGRGQWTPDDAVRLAIARRALDNGLTSVQMRLDALERTGEKAPAGWKEATAAASAFAQQAQALESDVKLAGDPLARFKAGSDVLDKIDAFHNSTIKRLDELLKLRQQRIEHDRALMTMTAIAGIMLCLYLSVGTARSIRRASEALSQQAAAIARGELDQTTRISGRDEIADIARSFETARQTLGSLLEQMNHMSAEHERGDIDVAIDTSRFQGGFRSMAQGVNDNVFAHINAKRTVAGVMREFAAGHLDAPFAQLPGKKAFLNEIVESVRNELRAAADGAAENLRIRLALDDVPSAVMIADRDGIIRYTNKSVLALLRRIEGDMRSVVPNLDVNRIIGSNFDIFHRNPHHQRSIVEALKQPHRANVKFGPHSIRLVASPIVDAQGQRAGAVLEWVDRSVEVRAEEEITALVQAAGRGDFGGRIHTEHGEGFFRVLGEHMNSLLGNIQQNLDQVSTALNRVSRGDLSQELQGDYEGIFAQLQGDVNTMTRQLVSTISDVNGAAQALTAAANQVSSTSQSLSQSASEQAASVEETTASLQEMASSVKQNSENANITDGMATKASREALEGGEAVTKTVEAMKSIASKISIIDDIAYQTNLLALNAAIEAARAGEHGKGFAVVAAEVRKLAERSQIAAQEIGQLAGSSVKMAEQAGSVLMQMVPTINKTSALVQEISAASGEQAQGVSQITTAMGHLNTATQQNASASEELSATAEELSGQAGQLQEMMAFFQLGEGRQRPAGDMAPHRGSPQAHAGFGRAPVAGMPAGHGHVSPDEHAAMRRPASAAGKPAMPRLGSAVSWTRGSGQSSGIDESSFAHF</sequence>
<keyword evidence="4" id="KW-0807">Transducer</keyword>
<dbReference type="Gene3D" id="3.30.450.20">
    <property type="entry name" value="PAS domain"/>
    <property type="match status" value="1"/>
</dbReference>
<proteinExistence type="inferred from homology"/>
<name>A0A318H3E0_9BURK</name>
<dbReference type="FunFam" id="1.10.287.950:FF:000001">
    <property type="entry name" value="Methyl-accepting chemotaxis sensory transducer"/>
    <property type="match status" value="1"/>
</dbReference>
<dbReference type="PANTHER" id="PTHR43531:SF11">
    <property type="entry name" value="METHYL-ACCEPTING CHEMOTAXIS PROTEIN 3"/>
    <property type="match status" value="1"/>
</dbReference>
<keyword evidence="11" id="KW-1185">Reference proteome</keyword>
<dbReference type="PRINTS" id="PR00260">
    <property type="entry name" value="CHEMTRNSDUCR"/>
</dbReference>
<dbReference type="SMART" id="SM00283">
    <property type="entry name" value="MA"/>
    <property type="match status" value="1"/>
</dbReference>
<reference evidence="10 11" key="1">
    <citation type="submission" date="2018-05" db="EMBL/GenBank/DDBJ databases">
        <title>Genomic Encyclopedia of Type Strains, Phase IV (KMG-IV): sequencing the most valuable type-strain genomes for metagenomic binning, comparative biology and taxonomic classification.</title>
        <authorList>
            <person name="Goeker M."/>
        </authorList>
    </citation>
    <scope>NUCLEOTIDE SEQUENCE [LARGE SCALE GENOMIC DNA]</scope>
    <source>
        <strain evidence="10 11">DSM 566</strain>
    </source>
</reference>
<evidence type="ECO:0000256" key="2">
    <source>
        <dbReference type="ARBA" id="ARBA00022500"/>
    </source>
</evidence>
<dbReference type="Pfam" id="PF00015">
    <property type="entry name" value="MCPsignal"/>
    <property type="match status" value="1"/>
</dbReference>
<dbReference type="InterPro" id="IPR004090">
    <property type="entry name" value="Chemotax_Me-accpt_rcpt"/>
</dbReference>
<dbReference type="InterPro" id="IPR003660">
    <property type="entry name" value="HAMP_dom"/>
</dbReference>
<evidence type="ECO:0000256" key="4">
    <source>
        <dbReference type="PROSITE-ProRule" id="PRU00284"/>
    </source>
</evidence>
<evidence type="ECO:0000256" key="1">
    <source>
        <dbReference type="ARBA" id="ARBA00004370"/>
    </source>
</evidence>
<evidence type="ECO:0000313" key="10">
    <source>
        <dbReference type="EMBL" id="PXW95504.1"/>
    </source>
</evidence>
<dbReference type="EMBL" id="QJJS01000009">
    <property type="protein sequence ID" value="PXW95504.1"/>
    <property type="molecule type" value="Genomic_DNA"/>
</dbReference>
<dbReference type="PROSITE" id="PS50885">
    <property type="entry name" value="HAMP"/>
    <property type="match status" value="2"/>
</dbReference>
<dbReference type="InterPro" id="IPR000014">
    <property type="entry name" value="PAS"/>
</dbReference>
<dbReference type="InterPro" id="IPR041395">
    <property type="entry name" value="McpB_HAMP_3rd"/>
</dbReference>
<keyword evidence="7" id="KW-0472">Membrane</keyword>
<dbReference type="Pfam" id="PF00672">
    <property type="entry name" value="HAMP"/>
    <property type="match status" value="1"/>
</dbReference>
<evidence type="ECO:0000313" key="11">
    <source>
        <dbReference type="Proteomes" id="UP000247811"/>
    </source>
</evidence>
<evidence type="ECO:0000259" key="8">
    <source>
        <dbReference type="PROSITE" id="PS50111"/>
    </source>
</evidence>
<feature type="domain" description="Methyl-accepting transducer" evidence="8">
    <location>
        <begin position="703"/>
        <end position="918"/>
    </location>
</feature>
<dbReference type="InterPro" id="IPR035965">
    <property type="entry name" value="PAS-like_dom_sf"/>
</dbReference>
<accession>A0A318H3E0</accession>
<feature type="transmembrane region" description="Helical" evidence="7">
    <location>
        <begin position="20"/>
        <end position="40"/>
    </location>
</feature>
<dbReference type="Pfam" id="PF13188">
    <property type="entry name" value="PAS_8"/>
    <property type="match status" value="1"/>
</dbReference>
<dbReference type="SMART" id="SM00304">
    <property type="entry name" value="HAMP"/>
    <property type="match status" value="2"/>
</dbReference>
<feature type="coiled-coil region" evidence="5">
    <location>
        <begin position="896"/>
        <end position="927"/>
    </location>
</feature>
<feature type="compositionally biased region" description="Low complexity" evidence="6">
    <location>
        <begin position="725"/>
        <end position="738"/>
    </location>
</feature>
<comment type="subcellular location">
    <subcellularLocation>
        <location evidence="1">Membrane</location>
    </subcellularLocation>
</comment>
<dbReference type="CDD" id="cd17527">
    <property type="entry name" value="HAMP_II"/>
    <property type="match status" value="1"/>
</dbReference>
<feature type="region of interest" description="Disordered" evidence="6">
    <location>
        <begin position="725"/>
        <end position="748"/>
    </location>
</feature>
<feature type="region of interest" description="Disordered" evidence="6">
    <location>
        <begin position="1000"/>
        <end position="1019"/>
    </location>
</feature>
<keyword evidence="7" id="KW-0812">Transmembrane</keyword>
<dbReference type="CDD" id="cd06225">
    <property type="entry name" value="HAMP"/>
    <property type="match status" value="1"/>
</dbReference>
<feature type="compositionally biased region" description="Polar residues" evidence="6">
    <location>
        <begin position="1000"/>
        <end position="1012"/>
    </location>
</feature>
<dbReference type="SUPFAM" id="SSF58104">
    <property type="entry name" value="Methyl-accepting chemotaxis protein (MCP) signaling domain"/>
    <property type="match status" value="1"/>
</dbReference>
<dbReference type="Pfam" id="PF18575">
    <property type="entry name" value="HAMP_N3"/>
    <property type="match status" value="1"/>
</dbReference>
<dbReference type="SUPFAM" id="SSF55785">
    <property type="entry name" value="PYP-like sensor domain (PAS domain)"/>
    <property type="match status" value="1"/>
</dbReference>
<evidence type="ECO:0000259" key="9">
    <source>
        <dbReference type="PROSITE" id="PS50885"/>
    </source>
</evidence>
<dbReference type="Gene3D" id="1.20.120.1530">
    <property type="match status" value="1"/>
</dbReference>
<dbReference type="AlphaFoldDB" id="A0A318H3E0"/>
<dbReference type="InterPro" id="IPR004089">
    <property type="entry name" value="MCPsignal_dom"/>
</dbReference>
<feature type="domain" description="HAMP" evidence="9">
    <location>
        <begin position="338"/>
        <end position="390"/>
    </location>
</feature>
<keyword evidence="7" id="KW-1133">Transmembrane helix</keyword>
<gene>
    <name evidence="10" type="ORF">C7444_10973</name>
</gene>
<dbReference type="GO" id="GO:0004888">
    <property type="term" value="F:transmembrane signaling receptor activity"/>
    <property type="evidence" value="ECO:0007669"/>
    <property type="project" value="InterPro"/>
</dbReference>
<dbReference type="GO" id="GO:0007165">
    <property type="term" value="P:signal transduction"/>
    <property type="evidence" value="ECO:0007669"/>
    <property type="project" value="UniProtKB-KW"/>
</dbReference>
<comment type="caution">
    <text evidence="10">The sequence shown here is derived from an EMBL/GenBank/DDBJ whole genome shotgun (WGS) entry which is preliminary data.</text>
</comment>
<protein>
    <submittedName>
        <fullName evidence="10">Methyl-accepting chemotaxis protein</fullName>
    </submittedName>
</protein>
<keyword evidence="2" id="KW-0145">Chemotaxis</keyword>
<dbReference type="GO" id="GO:0005886">
    <property type="term" value="C:plasma membrane"/>
    <property type="evidence" value="ECO:0007669"/>
    <property type="project" value="TreeGrafter"/>
</dbReference>
<feature type="domain" description="HAMP" evidence="9">
    <location>
        <begin position="646"/>
        <end position="698"/>
    </location>
</feature>
<dbReference type="InterPro" id="IPR051310">
    <property type="entry name" value="MCP_chemotaxis"/>
</dbReference>
<dbReference type="Pfam" id="PF18947">
    <property type="entry name" value="HAMP_2"/>
    <property type="match status" value="1"/>
</dbReference>
<dbReference type="CDD" id="cd11386">
    <property type="entry name" value="MCP_signal"/>
    <property type="match status" value="1"/>
</dbReference>
<dbReference type="PROSITE" id="PS50111">
    <property type="entry name" value="CHEMOTAXIS_TRANSDUC_2"/>
    <property type="match status" value="1"/>
</dbReference>
<dbReference type="GO" id="GO:0006935">
    <property type="term" value="P:chemotaxis"/>
    <property type="evidence" value="ECO:0007669"/>
    <property type="project" value="UniProtKB-KW"/>
</dbReference>
<feature type="transmembrane region" description="Helical" evidence="7">
    <location>
        <begin position="316"/>
        <end position="334"/>
    </location>
</feature>
<dbReference type="PANTHER" id="PTHR43531">
    <property type="entry name" value="PROTEIN ICFG"/>
    <property type="match status" value="1"/>
</dbReference>
<feature type="compositionally biased region" description="Polar residues" evidence="6">
    <location>
        <begin position="739"/>
        <end position="748"/>
    </location>
</feature>
<dbReference type="Gene3D" id="1.10.287.950">
    <property type="entry name" value="Methyl-accepting chemotaxis protein"/>
    <property type="match status" value="1"/>
</dbReference>
<evidence type="ECO:0000256" key="3">
    <source>
        <dbReference type="ARBA" id="ARBA00029447"/>
    </source>
</evidence>
<evidence type="ECO:0000256" key="7">
    <source>
        <dbReference type="SAM" id="Phobius"/>
    </source>
</evidence>